<dbReference type="InterPro" id="IPR043129">
    <property type="entry name" value="ATPase_NBD"/>
</dbReference>
<evidence type="ECO:0000256" key="3">
    <source>
        <dbReference type="ARBA" id="ARBA00022629"/>
    </source>
</evidence>
<dbReference type="Gene3D" id="3.30.420.40">
    <property type="match status" value="2"/>
</dbReference>
<name>A0A385TJ39_PAELA</name>
<dbReference type="InterPro" id="IPR000600">
    <property type="entry name" value="ROK"/>
</dbReference>
<dbReference type="KEGG" id="plw:D5F53_10475"/>
<comment type="similarity">
    <text evidence="2">Belongs to the ROK (NagC/XylR) family.</text>
</comment>
<keyword evidence="3" id="KW-0119">Carbohydrate metabolism</keyword>
<keyword evidence="3" id="KW-0859">Xylose metabolism</keyword>
<reference evidence="4 5" key="1">
    <citation type="submission" date="2018-09" db="EMBL/GenBank/DDBJ databases">
        <title>Genome Sequence of Paenibacillus lautus Strain E7593-69, Azo Dye-Degrading Bacteria, Isolated from Commercial Tattoo Inks.</title>
        <authorList>
            <person name="Nho S.W."/>
            <person name="Kim S.-J."/>
            <person name="Kweon O."/>
            <person name="Cerniglia C.E."/>
        </authorList>
    </citation>
    <scope>NUCLEOTIDE SEQUENCE [LARGE SCALE GENOMIC DNA]</scope>
    <source>
        <strain evidence="4 5">E7593-69</strain>
    </source>
</reference>
<dbReference type="RefSeq" id="WP_119847628.1">
    <property type="nucleotide sequence ID" value="NZ_CP032412.1"/>
</dbReference>
<dbReference type="SUPFAM" id="SSF53067">
    <property type="entry name" value="Actin-like ATPase domain"/>
    <property type="match status" value="1"/>
</dbReference>
<keyword evidence="5" id="KW-1185">Reference proteome</keyword>
<dbReference type="PANTHER" id="PTHR18964">
    <property type="entry name" value="ROK (REPRESSOR, ORF, KINASE) FAMILY"/>
    <property type="match status" value="1"/>
</dbReference>
<dbReference type="EMBL" id="CP032412">
    <property type="protein sequence ID" value="AYB43689.1"/>
    <property type="molecule type" value="Genomic_DNA"/>
</dbReference>
<evidence type="ECO:0000256" key="1">
    <source>
        <dbReference type="ARBA" id="ARBA00002486"/>
    </source>
</evidence>
<dbReference type="Gene3D" id="1.10.10.10">
    <property type="entry name" value="Winged helix-like DNA-binding domain superfamily/Winged helix DNA-binding domain"/>
    <property type="match status" value="1"/>
</dbReference>
<dbReference type="CDD" id="cd23763">
    <property type="entry name" value="ASKHA_ATPase_ROK"/>
    <property type="match status" value="1"/>
</dbReference>
<comment type="function">
    <text evidence="1">Transcriptional repressor of xylose-utilizing enzymes.</text>
</comment>
<dbReference type="PANTHER" id="PTHR18964:SF149">
    <property type="entry name" value="BIFUNCTIONAL UDP-N-ACETYLGLUCOSAMINE 2-EPIMERASE_N-ACETYLMANNOSAMINE KINASE"/>
    <property type="match status" value="1"/>
</dbReference>
<organism evidence="4 5">
    <name type="scientific">Paenibacillus lautus</name>
    <name type="common">Bacillus lautus</name>
    <dbReference type="NCBI Taxonomy" id="1401"/>
    <lineage>
        <taxon>Bacteria</taxon>
        <taxon>Bacillati</taxon>
        <taxon>Bacillota</taxon>
        <taxon>Bacilli</taxon>
        <taxon>Bacillales</taxon>
        <taxon>Paenibacillaceae</taxon>
        <taxon>Paenibacillus</taxon>
    </lineage>
</organism>
<evidence type="ECO:0000313" key="4">
    <source>
        <dbReference type="EMBL" id="AYB43689.1"/>
    </source>
</evidence>
<dbReference type="AlphaFoldDB" id="A0A385TJ39"/>
<dbReference type="InterPro" id="IPR036388">
    <property type="entry name" value="WH-like_DNA-bd_sf"/>
</dbReference>
<gene>
    <name evidence="4" type="ORF">D5F53_10475</name>
</gene>
<dbReference type="Proteomes" id="UP000266552">
    <property type="component" value="Chromosome"/>
</dbReference>
<protein>
    <submittedName>
        <fullName evidence="4">ROK family protein</fullName>
    </submittedName>
</protein>
<dbReference type="GO" id="GO:0042732">
    <property type="term" value="P:D-xylose metabolic process"/>
    <property type="evidence" value="ECO:0007669"/>
    <property type="project" value="UniProtKB-KW"/>
</dbReference>
<dbReference type="InterPro" id="IPR036390">
    <property type="entry name" value="WH_DNA-bd_sf"/>
</dbReference>
<accession>A0A385TJ39</accession>
<sequence>MSHTRKEALPTPQSMKFAVRRALRSSLLELGSGTKAELSERLGISFPTVSKVVELMVQEGEVNLLGLDESSGGRRANRYAFNPDYMLGLAVYYEKEQSVYTVFNWNGDLLERKAEDGILHHGPEALASQMANWTRRYPEIRSIAVGMPAAVRDGIIFHVPSYGTFQDYNLQSYLEDLFSIPVIVENDMNAAVLGYHNLCGSEEASLVYVYLGHNGPGAGLLINGNVVRGRSFFTGEIGFVPMSEGSNFQDILERNRSVMSSLIEPDQEQIDALSRLSAAFAAILNPDAILWCEHNLSPAALLSIQERASAYVPERHLPEMLLRDWEHDYLAGLQRIALDMMISDTSAM</sequence>
<evidence type="ECO:0000313" key="5">
    <source>
        <dbReference type="Proteomes" id="UP000266552"/>
    </source>
</evidence>
<dbReference type="SUPFAM" id="SSF46785">
    <property type="entry name" value="Winged helix' DNA-binding domain"/>
    <property type="match status" value="1"/>
</dbReference>
<dbReference type="Pfam" id="PF00480">
    <property type="entry name" value="ROK"/>
    <property type="match status" value="1"/>
</dbReference>
<evidence type="ECO:0000256" key="2">
    <source>
        <dbReference type="ARBA" id="ARBA00006479"/>
    </source>
</evidence>
<proteinExistence type="inferred from homology"/>